<feature type="domain" description="PAS" evidence="2">
    <location>
        <begin position="356"/>
        <end position="413"/>
    </location>
</feature>
<dbReference type="FunFam" id="3.30.70.270:FF:000001">
    <property type="entry name" value="Diguanylate cyclase domain protein"/>
    <property type="match status" value="1"/>
</dbReference>
<dbReference type="CDD" id="cd00130">
    <property type="entry name" value="PAS"/>
    <property type="match status" value="4"/>
</dbReference>
<proteinExistence type="predicted"/>
<dbReference type="Pfam" id="PF13426">
    <property type="entry name" value="PAS_9"/>
    <property type="match status" value="3"/>
</dbReference>
<dbReference type="GO" id="GO:0003824">
    <property type="term" value="F:catalytic activity"/>
    <property type="evidence" value="ECO:0007669"/>
    <property type="project" value="UniProtKB-ARBA"/>
</dbReference>
<dbReference type="PROSITE" id="PS50887">
    <property type="entry name" value="GGDEF"/>
    <property type="match status" value="1"/>
</dbReference>
<evidence type="ECO:0000313" key="6">
    <source>
        <dbReference type="Proteomes" id="UP000580856"/>
    </source>
</evidence>
<gene>
    <name evidence="5" type="ORF">GGQ74_002315</name>
</gene>
<dbReference type="InterPro" id="IPR001610">
    <property type="entry name" value="PAC"/>
</dbReference>
<evidence type="ECO:0000259" key="2">
    <source>
        <dbReference type="PROSITE" id="PS50112"/>
    </source>
</evidence>
<name>A0A846QQ62_9BACT</name>
<dbReference type="Gene3D" id="3.30.70.270">
    <property type="match status" value="1"/>
</dbReference>
<reference evidence="5 6" key="1">
    <citation type="submission" date="2020-03" db="EMBL/GenBank/DDBJ databases">
        <title>Genomic Encyclopedia of Type Strains, Phase IV (KMG-IV): sequencing the most valuable type-strain genomes for metagenomic binning, comparative biology and taxonomic classification.</title>
        <authorList>
            <person name="Goeker M."/>
        </authorList>
    </citation>
    <scope>NUCLEOTIDE SEQUENCE [LARGE SCALE GENOMIC DNA]</scope>
    <source>
        <strain evidence="5 6">DSM 24233</strain>
    </source>
</reference>
<dbReference type="PANTHER" id="PTHR44757">
    <property type="entry name" value="DIGUANYLATE CYCLASE DGCP"/>
    <property type="match status" value="1"/>
</dbReference>
<dbReference type="SUPFAM" id="SSF55785">
    <property type="entry name" value="PYP-like sensor domain (PAS domain)"/>
    <property type="match status" value="4"/>
</dbReference>
<dbReference type="SMART" id="SM00091">
    <property type="entry name" value="PAS"/>
    <property type="match status" value="4"/>
</dbReference>
<feature type="signal peptide" evidence="1">
    <location>
        <begin position="1"/>
        <end position="26"/>
    </location>
</feature>
<dbReference type="GO" id="GO:0006355">
    <property type="term" value="P:regulation of DNA-templated transcription"/>
    <property type="evidence" value="ECO:0007669"/>
    <property type="project" value="InterPro"/>
</dbReference>
<dbReference type="InterPro" id="IPR000700">
    <property type="entry name" value="PAS-assoc_C"/>
</dbReference>
<dbReference type="SMART" id="SM00086">
    <property type="entry name" value="PAC"/>
    <property type="match status" value="4"/>
</dbReference>
<evidence type="ECO:0000259" key="4">
    <source>
        <dbReference type="PROSITE" id="PS50887"/>
    </source>
</evidence>
<evidence type="ECO:0000259" key="3">
    <source>
        <dbReference type="PROSITE" id="PS50113"/>
    </source>
</evidence>
<comment type="caution">
    <text evidence="5">The sequence shown here is derived from an EMBL/GenBank/DDBJ whole genome shotgun (WGS) entry which is preliminary data.</text>
</comment>
<dbReference type="Gene3D" id="3.30.450.20">
    <property type="entry name" value="PAS domain"/>
    <property type="match status" value="4"/>
</dbReference>
<accession>A0A846QQ62</accession>
<keyword evidence="6" id="KW-1185">Reference proteome</keyword>
<dbReference type="Proteomes" id="UP000580856">
    <property type="component" value="Unassembled WGS sequence"/>
</dbReference>
<dbReference type="PROSITE" id="PS50112">
    <property type="entry name" value="PAS"/>
    <property type="match status" value="1"/>
</dbReference>
<dbReference type="Pfam" id="PF12974">
    <property type="entry name" value="Phosphonate-bd"/>
    <property type="match status" value="1"/>
</dbReference>
<organism evidence="5 6">
    <name type="scientific">Desulfobaculum xiamenense</name>
    <dbReference type="NCBI Taxonomy" id="995050"/>
    <lineage>
        <taxon>Bacteria</taxon>
        <taxon>Pseudomonadati</taxon>
        <taxon>Thermodesulfobacteriota</taxon>
        <taxon>Desulfovibrionia</taxon>
        <taxon>Desulfovibrionales</taxon>
        <taxon>Desulfovibrionaceae</taxon>
        <taxon>Desulfobaculum</taxon>
    </lineage>
</organism>
<feature type="chain" id="PRO_5032560989" evidence="1">
    <location>
        <begin position="27"/>
        <end position="1021"/>
    </location>
</feature>
<dbReference type="RefSeq" id="WP_167941689.1">
    <property type="nucleotide sequence ID" value="NZ_JAATJA010000002.1"/>
</dbReference>
<protein>
    <submittedName>
        <fullName evidence="5">Diguanylate cyclase (GGDEF)-like protein/PAS domain S-box-containing protein</fullName>
    </submittedName>
</protein>
<sequence length="1021" mass="114591">MNPRRQFAILCLALLSLWAVALPASAHEQPIVRIGVLALRGPAEALRRWDLTAAYLSSSIPGHVFRIVPLTFHEIHGAVTSEQVDFILCNPSMYVELEMSNGASAMLTITETYRDVPISHFGGVVVTRAFRDDIKTLSDLKDKTIAAVDPDSLGGWRALARELAVIGITPERHLKRIDFAGTHDAAVMAVLRGEVDAATVRTGTLERMSHEQKISLRDFRILPPLTPADPTFPLPVSTRLYPEWPLARLAHTPQDLAISVDAALLSLSAHHPAARAAGLSGWSPPQNYAPVHDLLDALHLGPYKTAQHVDPIAVIQQYWHIIGLTLLILGIFAAGGLHVLRLYAKLKRSQAALLESERKFRTMFECHPAVMVLADANTRTIIEANPAASNFYGYSPEELRGMSVTNLDTAPPEVLGEYMRDAVSSSRNVFHVQNRLASGEVRDVEVQAVPFHMGERNVLYSIINDVTDRVRAERELRDALSELQTILESSQVGIMYLRGYRFIAGGNAKLAEIFGYDSIDDMIGLSVFHVHTSEESFAQFGTLHYEKLVSGAQLQVEYQLRRKDGTPIWCTLSGAAVDRTTPPSLGRGVIWIIDDITDRKRMEQELHDAFAFQKLIIENRMVGICFVKHRQLQWANQRVFALSGYSQDELVGHSTRIIFPNDDVHEAFGQYAYTALGRGDMYDAIHQLIRPDGQLYWAHLMGTALDPAKPDEGSLWLFDDVTQRKELEDELLRTNRMQQVLLENGIMGIALVKHRRFQWVNSRMMEMTGLTEAEILNAPTRIIHMDDATYEAFGISAYEAIARGELYDTTLPLRRGDNQSFWCRFTGRALDPSHPNEGSVWMFEDITERRRMEEDLRRMATRDSLTGAYNRRRFMEKAEEELVRARRYSRPLAVLMIDLDHFKGINDSYGHHAGDDVLRAMVQACLDTIRETDVFGRMGGEEFAAVLTETPADAARDVAERIRSRLENTPVASGGKSIHFTASIGLTALSDTDNSLQDALRRADRNLYVAKQKGRNRVVWD</sequence>
<evidence type="ECO:0000256" key="1">
    <source>
        <dbReference type="SAM" id="SignalP"/>
    </source>
</evidence>
<dbReference type="InterPro" id="IPR052155">
    <property type="entry name" value="Biofilm_reg_signaling"/>
</dbReference>
<dbReference type="InterPro" id="IPR043128">
    <property type="entry name" value="Rev_trsase/Diguanyl_cyclase"/>
</dbReference>
<dbReference type="SUPFAM" id="SSF53850">
    <property type="entry name" value="Periplasmic binding protein-like II"/>
    <property type="match status" value="1"/>
</dbReference>
<dbReference type="CDD" id="cd01949">
    <property type="entry name" value="GGDEF"/>
    <property type="match status" value="1"/>
</dbReference>
<feature type="domain" description="GGDEF" evidence="4">
    <location>
        <begin position="890"/>
        <end position="1021"/>
    </location>
</feature>
<dbReference type="SMART" id="SM00267">
    <property type="entry name" value="GGDEF"/>
    <property type="match status" value="1"/>
</dbReference>
<dbReference type="Pfam" id="PF00990">
    <property type="entry name" value="GGDEF"/>
    <property type="match status" value="1"/>
</dbReference>
<feature type="domain" description="PAC" evidence="3">
    <location>
        <begin position="554"/>
        <end position="608"/>
    </location>
</feature>
<evidence type="ECO:0000313" key="5">
    <source>
        <dbReference type="EMBL" id="NJB68642.1"/>
    </source>
</evidence>
<dbReference type="Pfam" id="PF00989">
    <property type="entry name" value="PAS"/>
    <property type="match status" value="1"/>
</dbReference>
<feature type="domain" description="PAC" evidence="3">
    <location>
        <begin position="682"/>
        <end position="733"/>
    </location>
</feature>
<dbReference type="NCBIfam" id="TIGR00229">
    <property type="entry name" value="sensory_box"/>
    <property type="match status" value="4"/>
</dbReference>
<feature type="domain" description="PAC" evidence="3">
    <location>
        <begin position="807"/>
        <end position="858"/>
    </location>
</feature>
<dbReference type="Gene3D" id="3.40.190.10">
    <property type="entry name" value="Periplasmic binding protein-like II"/>
    <property type="match status" value="2"/>
</dbReference>
<dbReference type="InterPro" id="IPR029787">
    <property type="entry name" value="Nucleotide_cyclase"/>
</dbReference>
<dbReference type="NCBIfam" id="TIGR00254">
    <property type="entry name" value="GGDEF"/>
    <property type="match status" value="1"/>
</dbReference>
<dbReference type="InterPro" id="IPR035965">
    <property type="entry name" value="PAS-like_dom_sf"/>
</dbReference>
<dbReference type="EMBL" id="JAATJA010000002">
    <property type="protein sequence ID" value="NJB68642.1"/>
    <property type="molecule type" value="Genomic_DNA"/>
</dbReference>
<keyword evidence="1" id="KW-0732">Signal</keyword>
<dbReference type="PANTHER" id="PTHR44757:SF2">
    <property type="entry name" value="BIOFILM ARCHITECTURE MAINTENANCE PROTEIN MBAA"/>
    <property type="match status" value="1"/>
</dbReference>
<dbReference type="PROSITE" id="PS50113">
    <property type="entry name" value="PAC"/>
    <property type="match status" value="3"/>
</dbReference>
<dbReference type="InterPro" id="IPR000160">
    <property type="entry name" value="GGDEF_dom"/>
</dbReference>
<dbReference type="SUPFAM" id="SSF55073">
    <property type="entry name" value="Nucleotide cyclase"/>
    <property type="match status" value="1"/>
</dbReference>
<dbReference type="InterPro" id="IPR013767">
    <property type="entry name" value="PAS_fold"/>
</dbReference>
<dbReference type="InterPro" id="IPR000014">
    <property type="entry name" value="PAS"/>
</dbReference>
<dbReference type="AlphaFoldDB" id="A0A846QQ62"/>